<feature type="compositionally biased region" description="Basic and acidic residues" evidence="3">
    <location>
        <begin position="17"/>
        <end position="26"/>
    </location>
</feature>
<evidence type="ECO:0000259" key="4">
    <source>
        <dbReference type="PROSITE" id="PS51183"/>
    </source>
</evidence>
<proteinExistence type="predicted"/>
<keyword evidence="7" id="KW-1185">Reference proteome</keyword>
<dbReference type="EMBL" id="BRXW01000120">
    <property type="protein sequence ID" value="GMI08168.1"/>
    <property type="molecule type" value="Genomic_DNA"/>
</dbReference>
<reference evidence="7" key="1">
    <citation type="journal article" date="2023" name="Commun. Biol.">
        <title>Genome analysis of Parmales, the sister group of diatoms, reveals the evolutionary specialization of diatoms from phago-mixotrophs to photoautotrophs.</title>
        <authorList>
            <person name="Ban H."/>
            <person name="Sato S."/>
            <person name="Yoshikawa S."/>
            <person name="Yamada K."/>
            <person name="Nakamura Y."/>
            <person name="Ichinomiya M."/>
            <person name="Sato N."/>
            <person name="Blanc-Mathieu R."/>
            <person name="Endo H."/>
            <person name="Kuwata A."/>
            <person name="Ogata H."/>
        </authorList>
    </citation>
    <scope>NUCLEOTIDE SEQUENCE [LARGE SCALE GENOMIC DNA]</scope>
    <source>
        <strain evidence="7">NIES 3700</strain>
    </source>
</reference>
<dbReference type="PANTHER" id="PTHR10694">
    <property type="entry name" value="LYSINE-SPECIFIC DEMETHYLASE"/>
    <property type="match status" value="1"/>
</dbReference>
<evidence type="ECO:0000259" key="5">
    <source>
        <dbReference type="PROSITE" id="PS51184"/>
    </source>
</evidence>
<dbReference type="AlphaFoldDB" id="A0A9W7FAQ9"/>
<evidence type="ECO:0000313" key="7">
    <source>
        <dbReference type="Proteomes" id="UP001165122"/>
    </source>
</evidence>
<dbReference type="GO" id="GO:0141052">
    <property type="term" value="F:histone H3 demethylase activity"/>
    <property type="evidence" value="ECO:0007669"/>
    <property type="project" value="UniProtKB-ARBA"/>
</dbReference>
<dbReference type="OrthoDB" id="1678912at2759"/>
<evidence type="ECO:0000313" key="6">
    <source>
        <dbReference type="EMBL" id="GMI08168.1"/>
    </source>
</evidence>
<keyword evidence="1" id="KW-0479">Metal-binding</keyword>
<dbReference type="Pfam" id="PF02375">
    <property type="entry name" value="JmjN"/>
    <property type="match status" value="1"/>
</dbReference>
<dbReference type="InterPro" id="IPR004198">
    <property type="entry name" value="Znf_C5HC2"/>
</dbReference>
<sequence>MQTQNGGSPRARRVRRKVGDKNDSALTRDEQMMIQQAIENSKLDTSTTTDQVGEIPAGPIFHPTVEEFADPLAYIAKIRAEAEKYGICKIVPPEGWNPPCMVDMNSTKRFETKRQIVNRLQEGITFEDGARYDPHTYQVYASEQTKKWQQEHYPEGGMTLGALEKDYWGIVETGRTNFTAEYGNDIDCTSYWSGFPTSKRGRSMNGQDLKLERDKPEPKFGTPEYYEESWWNLNNISNTPGSVLRHIRVPINGVNVPWLYMGTLFSTFCWHNEDNYLYSINYHHKGAPKQWYGVPGTKKDADGLEKVFKNFLMQRMREAPDLLHHITTMFSPILLSKANIPVCKLAQFPGEFIVTFPRAFHGGFSYGPNIGEAVNFATPDWIAHGAAANERYRIFARPSVFSHDRLTFTICQYLDEHSIESCALLKQELYRVIQEEEMLRDRLEENGIKNVTSQVTLPKNRVDKLDAVSADYDDKRLCHTCKHICFFSAIACRCNQSRVSCLRHANWLCGCNNSQKFLLTWATTKEMRGVLATVSEHHKQMLCAETNEVKEENSKCIVADAGGGSVEDVDDLDDDLEDLIRPVEPPEVREEVNFPSRVVTGEGEKRKFGSEEVKLEGLSEAQIRYLEKVNNYVVPVEPCMSRTGVYAGAQGGTMNVGLGGLGPEKKIVQLQETIDLTGDSDSSGAGGGRGVGVDAFSPRP</sequence>
<gene>
    <name evidence="6" type="ORF">TrLO_g5009</name>
</gene>
<dbReference type="SMART" id="SM00545">
    <property type="entry name" value="JmjN"/>
    <property type="match status" value="1"/>
</dbReference>
<dbReference type="PROSITE" id="PS51183">
    <property type="entry name" value="JMJN"/>
    <property type="match status" value="1"/>
</dbReference>
<feature type="domain" description="JmjN" evidence="4">
    <location>
        <begin position="58"/>
        <end position="99"/>
    </location>
</feature>
<name>A0A9W7FAQ9_9STRA</name>
<dbReference type="GO" id="GO:0010468">
    <property type="term" value="P:regulation of gene expression"/>
    <property type="evidence" value="ECO:0007669"/>
    <property type="project" value="TreeGrafter"/>
</dbReference>
<dbReference type="InterPro" id="IPR003349">
    <property type="entry name" value="JmjN"/>
</dbReference>
<dbReference type="PANTHER" id="PTHR10694:SF33">
    <property type="entry name" value="LYSINE-SPECIFIC DEMETHYLASE 5"/>
    <property type="match status" value="1"/>
</dbReference>
<dbReference type="Pfam" id="PF02928">
    <property type="entry name" value="zf-C5HC2"/>
    <property type="match status" value="1"/>
</dbReference>
<dbReference type="Gene3D" id="2.60.120.650">
    <property type="entry name" value="Cupin"/>
    <property type="match status" value="1"/>
</dbReference>
<dbReference type="SUPFAM" id="SSF51197">
    <property type="entry name" value="Clavaminate synthase-like"/>
    <property type="match status" value="1"/>
</dbReference>
<evidence type="ECO:0000256" key="2">
    <source>
        <dbReference type="ARBA" id="ARBA00023004"/>
    </source>
</evidence>
<protein>
    <submittedName>
        <fullName evidence="6">Uncharacterized protein</fullName>
    </submittedName>
</protein>
<dbReference type="SMART" id="SM00558">
    <property type="entry name" value="JmjC"/>
    <property type="match status" value="1"/>
</dbReference>
<dbReference type="PROSITE" id="PS51184">
    <property type="entry name" value="JMJC"/>
    <property type="match status" value="1"/>
</dbReference>
<dbReference type="GO" id="GO:0005634">
    <property type="term" value="C:nucleus"/>
    <property type="evidence" value="ECO:0007669"/>
    <property type="project" value="TreeGrafter"/>
</dbReference>
<feature type="domain" description="JmjC" evidence="5">
    <location>
        <begin position="228"/>
        <end position="393"/>
    </location>
</feature>
<dbReference type="GO" id="GO:0000785">
    <property type="term" value="C:chromatin"/>
    <property type="evidence" value="ECO:0007669"/>
    <property type="project" value="TreeGrafter"/>
</dbReference>
<evidence type="ECO:0000256" key="3">
    <source>
        <dbReference type="SAM" id="MobiDB-lite"/>
    </source>
</evidence>
<dbReference type="Pfam" id="PF02373">
    <property type="entry name" value="JmjC"/>
    <property type="match status" value="1"/>
</dbReference>
<dbReference type="GO" id="GO:0046872">
    <property type="term" value="F:metal ion binding"/>
    <property type="evidence" value="ECO:0007669"/>
    <property type="project" value="UniProtKB-KW"/>
</dbReference>
<feature type="region of interest" description="Disordered" evidence="3">
    <location>
        <begin position="1"/>
        <end position="26"/>
    </location>
</feature>
<dbReference type="Proteomes" id="UP001165122">
    <property type="component" value="Unassembled WGS sequence"/>
</dbReference>
<accession>A0A9W7FAQ9</accession>
<comment type="caution">
    <text evidence="6">The sequence shown here is derived from an EMBL/GenBank/DDBJ whole genome shotgun (WGS) entry which is preliminary data.</text>
</comment>
<dbReference type="InterPro" id="IPR003347">
    <property type="entry name" value="JmjC_dom"/>
</dbReference>
<evidence type="ECO:0000256" key="1">
    <source>
        <dbReference type="ARBA" id="ARBA00022723"/>
    </source>
</evidence>
<feature type="region of interest" description="Disordered" evidence="3">
    <location>
        <begin position="676"/>
        <end position="700"/>
    </location>
</feature>
<keyword evidence="2" id="KW-0408">Iron</keyword>
<organism evidence="6 7">
    <name type="scientific">Triparma laevis f. longispina</name>
    <dbReference type="NCBI Taxonomy" id="1714387"/>
    <lineage>
        <taxon>Eukaryota</taxon>
        <taxon>Sar</taxon>
        <taxon>Stramenopiles</taxon>
        <taxon>Ochrophyta</taxon>
        <taxon>Bolidophyceae</taxon>
        <taxon>Parmales</taxon>
        <taxon>Triparmaceae</taxon>
        <taxon>Triparma</taxon>
    </lineage>
</organism>